<dbReference type="GO" id="GO:0005741">
    <property type="term" value="C:mitochondrial outer membrane"/>
    <property type="evidence" value="ECO:0007669"/>
    <property type="project" value="TreeGrafter"/>
</dbReference>
<dbReference type="Pfam" id="PF07950">
    <property type="entry name" value="MCP1_TM"/>
    <property type="match status" value="2"/>
</dbReference>
<dbReference type="Proteomes" id="UP000037122">
    <property type="component" value="Unassembled WGS sequence"/>
</dbReference>
<keyword evidence="1" id="KW-0472">Membrane</keyword>
<sequence length="296" mass="33410">MSLEDLRQIIPTPLEEIYPEDEPQFTPPTRKKSWVHKASSILLNIQKYLAYGFLGFYGLHLASTVIVPGLGLSQQTCQDVFEMARNVYMGPLMEPTMVYATGVLHVAAGVALRVVRSLARRDKRVRKETDIIIKEENRDDIGLGGIGTIFGLGFKKLWISSQFPSFTPLTFSGYIMTGALAYHFAKMKLGPVAIDGDSSLITLSYVTHYLHQSPYGSLGCYFNYAMLVLLLWVSFYHTVSGLFKYRRQFSLRAKKIAYGIIAFMTALSVVSITRMRHWSLEVGFLGKQFAKYLFVV</sequence>
<organism evidence="3 4">
    <name type="scientific">Candidozyma auris</name>
    <name type="common">Yeast</name>
    <name type="synonym">Candida auris</name>
    <dbReference type="NCBI Taxonomy" id="498019"/>
    <lineage>
        <taxon>Eukaryota</taxon>
        <taxon>Fungi</taxon>
        <taxon>Dikarya</taxon>
        <taxon>Ascomycota</taxon>
        <taxon>Saccharomycotina</taxon>
        <taxon>Pichiomycetes</taxon>
        <taxon>Metschnikowiaceae</taxon>
        <taxon>Candidozyma</taxon>
    </lineage>
</organism>
<dbReference type="VEuPathDB" id="FungiDB:CJJ07_004224"/>
<protein>
    <recommendedName>
        <fullName evidence="2">Mitochondrial adapter protein MCP1 transmembrane domain-containing protein</fullName>
    </recommendedName>
</protein>
<evidence type="ECO:0000256" key="1">
    <source>
        <dbReference type="SAM" id="Phobius"/>
    </source>
</evidence>
<evidence type="ECO:0000313" key="3">
    <source>
        <dbReference type="EMBL" id="KNE01918.1"/>
    </source>
</evidence>
<comment type="caution">
    <text evidence="3">The sequence shown here is derived from an EMBL/GenBank/DDBJ whole genome shotgun (WGS) entry which is preliminary data.</text>
</comment>
<dbReference type="AlphaFoldDB" id="A0A0L0P6B1"/>
<dbReference type="EMBL" id="LGST01000008">
    <property type="protein sequence ID" value="KNE01918.1"/>
    <property type="molecule type" value="Genomic_DNA"/>
</dbReference>
<feature type="domain" description="Mitochondrial adapter protein MCP1 transmembrane" evidence="2">
    <location>
        <begin position="180"/>
        <end position="255"/>
    </location>
</feature>
<feature type="transmembrane region" description="Helical" evidence="1">
    <location>
        <begin position="48"/>
        <end position="70"/>
    </location>
</feature>
<dbReference type="GO" id="GO:0055088">
    <property type="term" value="P:lipid homeostasis"/>
    <property type="evidence" value="ECO:0007669"/>
    <property type="project" value="InterPro"/>
</dbReference>
<keyword evidence="1" id="KW-1133">Transmembrane helix</keyword>
<dbReference type="VEuPathDB" id="FungiDB:CJJ09_004260"/>
<dbReference type="VEuPathDB" id="FungiDB:CJI97_005180"/>
<dbReference type="GO" id="GO:0007005">
    <property type="term" value="P:mitochondrion organization"/>
    <property type="evidence" value="ECO:0007669"/>
    <property type="project" value="TreeGrafter"/>
</dbReference>
<evidence type="ECO:0000259" key="2">
    <source>
        <dbReference type="Pfam" id="PF07950"/>
    </source>
</evidence>
<feature type="transmembrane region" description="Helical" evidence="1">
    <location>
        <begin position="222"/>
        <end position="243"/>
    </location>
</feature>
<accession>A0A0L0P6B1</accession>
<dbReference type="VEuPathDB" id="FungiDB:QG37_01266"/>
<dbReference type="VEuPathDB" id="FungiDB:B9J08_005096"/>
<keyword evidence="1" id="KW-0812">Transmembrane</keyword>
<evidence type="ECO:0000313" key="4">
    <source>
        <dbReference type="Proteomes" id="UP000037122"/>
    </source>
</evidence>
<feature type="transmembrane region" description="Helical" evidence="1">
    <location>
        <begin position="165"/>
        <end position="185"/>
    </location>
</feature>
<dbReference type="PANTHER" id="PTHR38409">
    <property type="entry name" value="MDM10-COMPLEMENTING PROTEIN 1"/>
    <property type="match status" value="1"/>
</dbReference>
<reference evidence="4" key="1">
    <citation type="journal article" date="2015" name="BMC Genomics">
        <title>Draft genome of a commonly misdiagnosed multidrug resistant pathogen Candida auris.</title>
        <authorList>
            <person name="Chatterjee S."/>
            <person name="Alampalli S.V."/>
            <person name="Nageshan R.K."/>
            <person name="Chettiar S.T."/>
            <person name="Joshi S."/>
            <person name="Tatu U.S."/>
        </authorList>
    </citation>
    <scope>NUCLEOTIDE SEQUENCE [LARGE SCALE GENOMIC DNA]</scope>
    <source>
        <strain evidence="4">6684</strain>
    </source>
</reference>
<dbReference type="VEuPathDB" id="FungiDB:CJI96_0003886"/>
<proteinExistence type="predicted"/>
<name>A0A0L0P6B1_CANAR</name>
<feature type="transmembrane region" description="Helical" evidence="1">
    <location>
        <begin position="97"/>
        <end position="119"/>
    </location>
</feature>
<dbReference type="InterPro" id="IPR012472">
    <property type="entry name" value="MCP1_TM"/>
</dbReference>
<dbReference type="PANTHER" id="PTHR38409:SF1">
    <property type="entry name" value="MITOCHONDRIAL ADAPTER PROTEIN MCP1"/>
    <property type="match status" value="1"/>
</dbReference>
<feature type="domain" description="Mitochondrial adapter protein MCP1 transmembrane" evidence="2">
    <location>
        <begin position="56"/>
        <end position="148"/>
    </location>
</feature>
<dbReference type="InterPro" id="IPR039960">
    <property type="entry name" value="MCP1"/>
</dbReference>
<feature type="transmembrane region" description="Helical" evidence="1">
    <location>
        <begin position="255"/>
        <end position="275"/>
    </location>
</feature>
<gene>
    <name evidence="3" type="ORF">QG37_01266</name>
</gene>